<dbReference type="InterPro" id="IPR042070">
    <property type="entry name" value="PucR_C-HTH_sf"/>
</dbReference>
<evidence type="ECO:0000313" key="4">
    <source>
        <dbReference type="Proteomes" id="UP000069620"/>
    </source>
</evidence>
<dbReference type="Gene3D" id="1.10.10.2840">
    <property type="entry name" value="PucR C-terminal helix-turn-helix domain"/>
    <property type="match status" value="1"/>
</dbReference>
<dbReference type="InterPro" id="IPR025751">
    <property type="entry name" value="RsbRD_N_dom"/>
</dbReference>
<name>A0A124E015_9MYCO</name>
<organism evidence="3 4">
    <name type="scientific">Mycolicibacterium brisbanense</name>
    <dbReference type="NCBI Taxonomy" id="146020"/>
    <lineage>
        <taxon>Bacteria</taxon>
        <taxon>Bacillati</taxon>
        <taxon>Actinomycetota</taxon>
        <taxon>Actinomycetes</taxon>
        <taxon>Mycobacteriales</taxon>
        <taxon>Mycobacteriaceae</taxon>
        <taxon>Mycolicibacterium</taxon>
    </lineage>
</organism>
<feature type="domain" description="RsbT co-antagonist protein RsbRD N-terminal" evidence="2">
    <location>
        <begin position="36"/>
        <end position="173"/>
    </location>
</feature>
<evidence type="ECO:0000313" key="3">
    <source>
        <dbReference type="EMBL" id="GAS89090.1"/>
    </source>
</evidence>
<dbReference type="AlphaFoldDB" id="A0A124E015"/>
<feature type="domain" description="PucR C-terminal helix-turn-helix" evidence="1">
    <location>
        <begin position="352"/>
        <end position="409"/>
    </location>
</feature>
<dbReference type="InterPro" id="IPR025736">
    <property type="entry name" value="PucR_C-HTH_dom"/>
</dbReference>
<dbReference type="PANTHER" id="PTHR33744:SF1">
    <property type="entry name" value="DNA-BINDING TRANSCRIPTIONAL ACTIVATOR ADER"/>
    <property type="match status" value="1"/>
</dbReference>
<dbReference type="Pfam" id="PF13556">
    <property type="entry name" value="HTH_30"/>
    <property type="match status" value="1"/>
</dbReference>
<evidence type="ECO:0000259" key="2">
    <source>
        <dbReference type="Pfam" id="PF14361"/>
    </source>
</evidence>
<reference evidence="4" key="2">
    <citation type="submission" date="2016-02" db="EMBL/GenBank/DDBJ databases">
        <title>Draft genome sequence of five rapidly growing Mycobacterium species.</title>
        <authorList>
            <person name="Katahira K."/>
            <person name="Gotou Y."/>
            <person name="Iida K."/>
            <person name="Ogura Y."/>
            <person name="Hayashi T."/>
        </authorList>
    </citation>
    <scope>NUCLEOTIDE SEQUENCE [LARGE SCALE GENOMIC DNA]</scope>
    <source>
        <strain evidence="4">JCM15654</strain>
    </source>
</reference>
<sequence>MPRHNNRDNVRRLTMRIMSRQRPSAVLIDRVRQRSDEIVMKVLTRLRADITDYLPSSGDSVESVRTNIADYLAELLDWIDLGADPAHWNLETANRVRQRAGEGLTLSNLLHAYRLGAAAIWDELARLADTDEIDKDALIAATPSIFAWMNTNSLRAHAVFREIDLRDARRNEQIRAALLDTVLFNESSIGAPFWDAVAALGLPRTGQFTILAATRVEPSVDHSPPDIETLISAHPAVQDTWFRLTSHAQLGVVSLRRNRADALDGIANDICADIPVTIGLSSPFTDIANCSKARAQAQVAASACSAGRLTIRYDRDVMSVLLASSPDAAASVVTATLGPVLELPIERRAPILTTVDTWLQRGQSVSATAEELHCHRNTINYRLRRFAELTGRPLTDNFWLAQVALALEAARDLHNT</sequence>
<reference evidence="4" key="1">
    <citation type="journal article" date="2016" name="Genome Announc.">
        <title>Draft Genome Sequences of Five Rapidly Growing Mycobacterium Species, M. thermoresistibile, M. fortuitum subsp. acetamidolyticum, M. canariasense, M. brisbanense, and M. novocastrense.</title>
        <authorList>
            <person name="Katahira K."/>
            <person name="Ogura Y."/>
            <person name="Gotoh Y."/>
            <person name="Hayashi T."/>
        </authorList>
    </citation>
    <scope>NUCLEOTIDE SEQUENCE [LARGE SCALE GENOMIC DNA]</scope>
    <source>
        <strain evidence="4">JCM15654</strain>
    </source>
</reference>
<comment type="caution">
    <text evidence="3">The sequence shown here is derived from an EMBL/GenBank/DDBJ whole genome shotgun (WGS) entry which is preliminary data.</text>
</comment>
<evidence type="ECO:0000259" key="1">
    <source>
        <dbReference type="Pfam" id="PF13556"/>
    </source>
</evidence>
<dbReference type="STRING" id="146020.RMCB_3186"/>
<dbReference type="PANTHER" id="PTHR33744">
    <property type="entry name" value="CARBOHYDRATE DIACID REGULATOR"/>
    <property type="match status" value="1"/>
</dbReference>
<dbReference type="Proteomes" id="UP000069620">
    <property type="component" value="Unassembled WGS sequence"/>
</dbReference>
<dbReference type="EMBL" id="BCSX01000024">
    <property type="protein sequence ID" value="GAS89090.1"/>
    <property type="molecule type" value="Genomic_DNA"/>
</dbReference>
<protein>
    <submittedName>
        <fullName evidence="3">Putative CdaR family transcriptional regulator</fullName>
    </submittedName>
</protein>
<dbReference type="InterPro" id="IPR051448">
    <property type="entry name" value="CdaR-like_regulators"/>
</dbReference>
<proteinExistence type="predicted"/>
<accession>A0A124E015</accession>
<keyword evidence="4" id="KW-1185">Reference proteome</keyword>
<gene>
    <name evidence="3" type="ORF">RMCB_3186</name>
</gene>
<dbReference type="Pfam" id="PF14361">
    <property type="entry name" value="RsbRD_N"/>
    <property type="match status" value="1"/>
</dbReference>